<keyword evidence="2" id="KW-1185">Reference proteome</keyword>
<dbReference type="AlphaFoldDB" id="A0A9X1IHU5"/>
<dbReference type="EMBL" id="JAJAQI010000057">
    <property type="protein sequence ID" value="MCB4824929.1"/>
    <property type="molecule type" value="Genomic_DNA"/>
</dbReference>
<dbReference type="Proteomes" id="UP001139311">
    <property type="component" value="Unassembled WGS sequence"/>
</dbReference>
<accession>A0A9X1IHU5</accession>
<sequence>MLLAALPALVVAAVPRHATALDPEGAFRQAGGLAIYLAVVPAAVIRGHPPEHTGRGLHGGAPEGRYIHHLLVALFGARTGARVTGAGVTAVVHGLRHMPEARIALEPMTVGGAEAYGGSATLPARDYYRIEIEVLRPGSAAVKAVFPHRHFQP</sequence>
<gene>
    <name evidence="1" type="ORF">LHA35_24690</name>
</gene>
<reference evidence="1" key="1">
    <citation type="submission" date="2021-10" db="EMBL/GenBank/DDBJ databases">
        <title>Roseicella aerolatum sp. nov., isolated from aerosols of e-waste dismantling site.</title>
        <authorList>
            <person name="Qin T."/>
        </authorList>
    </citation>
    <scope>NUCLEOTIDE SEQUENCE</scope>
    <source>
        <strain evidence="1">GB24</strain>
    </source>
</reference>
<protein>
    <recommendedName>
        <fullName evidence="3">DUF4426 domain-containing protein</fullName>
    </recommendedName>
</protein>
<evidence type="ECO:0008006" key="3">
    <source>
        <dbReference type="Google" id="ProtNLM"/>
    </source>
</evidence>
<dbReference type="RefSeq" id="WP_226613523.1">
    <property type="nucleotide sequence ID" value="NZ_JAJAQI010000057.1"/>
</dbReference>
<evidence type="ECO:0000313" key="1">
    <source>
        <dbReference type="EMBL" id="MCB4824929.1"/>
    </source>
</evidence>
<name>A0A9X1IHU5_9PROT</name>
<proteinExistence type="predicted"/>
<organism evidence="1 2">
    <name type="scientific">Roseicella aerolata</name>
    <dbReference type="NCBI Taxonomy" id="2883479"/>
    <lineage>
        <taxon>Bacteria</taxon>
        <taxon>Pseudomonadati</taxon>
        <taxon>Pseudomonadota</taxon>
        <taxon>Alphaproteobacteria</taxon>
        <taxon>Acetobacterales</taxon>
        <taxon>Roseomonadaceae</taxon>
        <taxon>Roseicella</taxon>
    </lineage>
</organism>
<evidence type="ECO:0000313" key="2">
    <source>
        <dbReference type="Proteomes" id="UP001139311"/>
    </source>
</evidence>
<comment type="caution">
    <text evidence="1">The sequence shown here is derived from an EMBL/GenBank/DDBJ whole genome shotgun (WGS) entry which is preliminary data.</text>
</comment>